<dbReference type="InterPro" id="IPR051678">
    <property type="entry name" value="AGP_Transferase"/>
</dbReference>
<organism evidence="2 3">
    <name type="scientific">Anaerocolumna jejuensis DSM 15929</name>
    <dbReference type="NCBI Taxonomy" id="1121322"/>
    <lineage>
        <taxon>Bacteria</taxon>
        <taxon>Bacillati</taxon>
        <taxon>Bacillota</taxon>
        <taxon>Clostridia</taxon>
        <taxon>Lachnospirales</taxon>
        <taxon>Lachnospiraceae</taxon>
        <taxon>Anaerocolumna</taxon>
    </lineage>
</organism>
<dbReference type="OrthoDB" id="334783at2"/>
<keyword evidence="2" id="KW-0808">Transferase</keyword>
<dbReference type="AlphaFoldDB" id="A0A1M7BTN6"/>
<proteinExistence type="predicted"/>
<keyword evidence="3" id="KW-1185">Reference proteome</keyword>
<dbReference type="InterPro" id="IPR011009">
    <property type="entry name" value="Kinase-like_dom_sf"/>
</dbReference>
<dbReference type="PANTHER" id="PTHR21310:SF15">
    <property type="entry name" value="AMINOGLYCOSIDE PHOSPHOTRANSFERASE DOMAIN-CONTAINING PROTEIN"/>
    <property type="match status" value="1"/>
</dbReference>
<dbReference type="PANTHER" id="PTHR21310">
    <property type="entry name" value="AMINOGLYCOSIDE PHOSPHOTRANSFERASE-RELATED-RELATED"/>
    <property type="match status" value="1"/>
</dbReference>
<dbReference type="RefSeq" id="WP_073280147.1">
    <property type="nucleotide sequence ID" value="NZ_FRAC01000039.1"/>
</dbReference>
<gene>
    <name evidence="2" type="ORF">SAMN02745136_05242</name>
</gene>
<evidence type="ECO:0000259" key="1">
    <source>
        <dbReference type="Pfam" id="PF01636"/>
    </source>
</evidence>
<dbReference type="InterPro" id="IPR002575">
    <property type="entry name" value="Aminoglycoside_PTrfase"/>
</dbReference>
<dbReference type="GO" id="GO:0016301">
    <property type="term" value="F:kinase activity"/>
    <property type="evidence" value="ECO:0007669"/>
    <property type="project" value="UniProtKB-KW"/>
</dbReference>
<dbReference type="SUPFAM" id="SSF56112">
    <property type="entry name" value="Protein kinase-like (PK-like)"/>
    <property type="match status" value="1"/>
</dbReference>
<sequence length="337" mass="39280">MKCKTKNLLTEEQIKMLVNKNFGNNCIIKNIKELKGGMFNSAYLIEAEGNNLVLKVSVGPDTPLLSYEKDIMAREIEVYQIITDKTEIPVPKVLAVDFSKRLISSNYFFMTALQGNAMNTLTKKLKVENKDKLKEELARYFAQLHQVKGVYFGYFTEDSKYRFSTWREGFLHMTDMILNDGKKLQIALPYERIEKVLKETAHYLDGIMEPALVDYDLWAGNVFLIQEGEEYKVEGILDFERAFWGDPLADFPSAMMILQELKKEKAFFKVYAKETGREEKLSKEDLVRLTLYKTYLHLIMTVETYRYNFLYACFQKSYAKKVVLKCIKELEEKGLNC</sequence>
<dbReference type="Proteomes" id="UP000184386">
    <property type="component" value="Unassembled WGS sequence"/>
</dbReference>
<dbReference type="Pfam" id="PF01636">
    <property type="entry name" value="APH"/>
    <property type="match status" value="1"/>
</dbReference>
<feature type="domain" description="Aminoglycoside phosphotransferase" evidence="1">
    <location>
        <begin position="31"/>
        <end position="255"/>
    </location>
</feature>
<dbReference type="Gene3D" id="3.30.200.20">
    <property type="entry name" value="Phosphorylase Kinase, domain 1"/>
    <property type="match status" value="1"/>
</dbReference>
<evidence type="ECO:0000313" key="3">
    <source>
        <dbReference type="Proteomes" id="UP000184386"/>
    </source>
</evidence>
<dbReference type="Gene3D" id="3.90.1200.10">
    <property type="match status" value="1"/>
</dbReference>
<accession>A0A1M7BTN6</accession>
<reference evidence="2 3" key="1">
    <citation type="submission" date="2016-11" db="EMBL/GenBank/DDBJ databases">
        <authorList>
            <person name="Jaros S."/>
            <person name="Januszkiewicz K."/>
            <person name="Wedrychowicz H."/>
        </authorList>
    </citation>
    <scope>NUCLEOTIDE SEQUENCE [LARGE SCALE GENOMIC DNA]</scope>
    <source>
        <strain evidence="2 3">DSM 15929</strain>
    </source>
</reference>
<keyword evidence="2" id="KW-0418">Kinase</keyword>
<dbReference type="EMBL" id="FRAC01000039">
    <property type="protein sequence ID" value="SHL58385.1"/>
    <property type="molecule type" value="Genomic_DNA"/>
</dbReference>
<protein>
    <submittedName>
        <fullName evidence="2">Predicted kinase, aminoglycoside phosphotransferase (APT) family</fullName>
    </submittedName>
</protein>
<dbReference type="STRING" id="1121322.SAMN02745136_05242"/>
<evidence type="ECO:0000313" key="2">
    <source>
        <dbReference type="EMBL" id="SHL58385.1"/>
    </source>
</evidence>
<name>A0A1M7BTN6_9FIRM</name>